<dbReference type="InterPro" id="IPR038188">
    <property type="entry name" value="TorS_sensor_sf"/>
</dbReference>
<evidence type="ECO:0000313" key="7">
    <source>
        <dbReference type="Proteomes" id="UP001652504"/>
    </source>
</evidence>
<dbReference type="Gene3D" id="3.30.70.270">
    <property type="match status" value="1"/>
</dbReference>
<dbReference type="InterPro" id="IPR000160">
    <property type="entry name" value="GGDEF_dom"/>
</dbReference>
<dbReference type="InterPro" id="IPR003660">
    <property type="entry name" value="HAMP_dom"/>
</dbReference>
<evidence type="ECO:0000259" key="5">
    <source>
        <dbReference type="PROSITE" id="PS50887"/>
    </source>
</evidence>
<evidence type="ECO:0000259" key="4">
    <source>
        <dbReference type="PROSITE" id="PS50885"/>
    </source>
</evidence>
<keyword evidence="3" id="KW-1133">Transmembrane helix</keyword>
<evidence type="ECO:0000313" key="6">
    <source>
        <dbReference type="EMBL" id="MCV2884467.1"/>
    </source>
</evidence>
<evidence type="ECO:0000256" key="3">
    <source>
        <dbReference type="SAM" id="Phobius"/>
    </source>
</evidence>
<comment type="catalytic activity">
    <reaction evidence="2">
        <text>2 GTP = 3',3'-c-di-GMP + 2 diphosphate</text>
        <dbReference type="Rhea" id="RHEA:24898"/>
        <dbReference type="ChEBI" id="CHEBI:33019"/>
        <dbReference type="ChEBI" id="CHEBI:37565"/>
        <dbReference type="ChEBI" id="CHEBI:58805"/>
        <dbReference type="EC" id="2.7.7.65"/>
    </reaction>
</comment>
<keyword evidence="3" id="KW-0812">Transmembrane</keyword>
<dbReference type="PROSITE" id="PS50887">
    <property type="entry name" value="GGDEF"/>
    <property type="match status" value="1"/>
</dbReference>
<dbReference type="PANTHER" id="PTHR45138">
    <property type="entry name" value="REGULATORY COMPONENTS OF SENSORY TRANSDUCTION SYSTEM"/>
    <property type="match status" value="1"/>
</dbReference>
<proteinExistence type="predicted"/>
<dbReference type="Gene3D" id="6.10.340.10">
    <property type="match status" value="1"/>
</dbReference>
<dbReference type="CDD" id="cd01949">
    <property type="entry name" value="GGDEF"/>
    <property type="match status" value="1"/>
</dbReference>
<dbReference type="InterPro" id="IPR043128">
    <property type="entry name" value="Rev_trsase/Diguanyl_cyclase"/>
</dbReference>
<evidence type="ECO:0000256" key="2">
    <source>
        <dbReference type="ARBA" id="ARBA00034247"/>
    </source>
</evidence>
<dbReference type="PANTHER" id="PTHR45138:SF9">
    <property type="entry name" value="DIGUANYLATE CYCLASE DGCM-RELATED"/>
    <property type="match status" value="1"/>
</dbReference>
<feature type="domain" description="GGDEF" evidence="5">
    <location>
        <begin position="388"/>
        <end position="527"/>
    </location>
</feature>
<dbReference type="Pfam" id="PF00990">
    <property type="entry name" value="GGDEF"/>
    <property type="match status" value="1"/>
</dbReference>
<dbReference type="SUPFAM" id="SSF55073">
    <property type="entry name" value="Nucleotide cyclase"/>
    <property type="match status" value="1"/>
</dbReference>
<dbReference type="EMBL" id="JAOWKX010000003">
    <property type="protein sequence ID" value="MCV2884467.1"/>
    <property type="molecule type" value="Genomic_DNA"/>
</dbReference>
<keyword evidence="3" id="KW-0472">Membrane</keyword>
<comment type="caution">
    <text evidence="6">The sequence shown here is derived from an EMBL/GenBank/DDBJ whole genome shotgun (WGS) entry which is preliminary data.</text>
</comment>
<keyword evidence="7" id="KW-1185">Reference proteome</keyword>
<dbReference type="Gene3D" id="1.20.58.920">
    <property type="match status" value="1"/>
</dbReference>
<dbReference type="Proteomes" id="UP001652504">
    <property type="component" value="Unassembled WGS sequence"/>
</dbReference>
<evidence type="ECO:0000256" key="1">
    <source>
        <dbReference type="ARBA" id="ARBA00012528"/>
    </source>
</evidence>
<sequence>MFILFILVTSVAYFRLVDFQHILSHVTEESIPKLAVSGQVYSEVNNLTFMTENLTRANNEAALRISNQEIQRLISHLRTLASTYETDPYLLRQLDALELELSELSELVALRISYETQLSNQYEAMYALYEELLSIAARHAIETGQEDIFGWQLTLATVASDAGKIRIQNRIGPIRALSREIDTNINALKAVWRDKSGTMGIQITTLLSALDDTLNGDEGIANTRILQLQLRGRTLGRGNFLRNLILDYAQNAELEAGRVNRQVVIETQKTSQKVKQQIRIIGIAALITTIIIVSISYLLKVRVVNRLANLNRHVRALLQGRDSHLSLTGNDEITDIADTLDVFVSTVAEQNKMLLTMSMSDGLTGIPNRRAFDERIAMELATCKRHAWPLTVILLDVDYFKLYNDNYGHLEGDSCLVKLAHVLEKQKIRSTDFVCRYGGEEFAVLLPDTDPEGAEHFAKRIKDGVFSVEIPHEHSPISNRISVSLGVVVHYFTHEDTISAQTLLKIADDALYKAKQNGRNQYTLDVSGDIMLAKQQSAN</sequence>
<dbReference type="InterPro" id="IPR050469">
    <property type="entry name" value="Diguanylate_Cyclase"/>
</dbReference>
<organism evidence="6 7">
    <name type="scientific">Fluctibacter corallii</name>
    <dbReference type="NCBI Taxonomy" id="2984329"/>
    <lineage>
        <taxon>Bacteria</taxon>
        <taxon>Pseudomonadati</taxon>
        <taxon>Pseudomonadota</taxon>
        <taxon>Gammaproteobacteria</taxon>
        <taxon>Alteromonadales</taxon>
        <taxon>Alteromonadaceae</taxon>
        <taxon>Fluctibacter</taxon>
    </lineage>
</organism>
<feature type="transmembrane region" description="Helical" evidence="3">
    <location>
        <begin position="278"/>
        <end position="299"/>
    </location>
</feature>
<dbReference type="EC" id="2.7.7.65" evidence="1"/>
<gene>
    <name evidence="6" type="ORF">OE749_07150</name>
</gene>
<name>A0ABT3A859_9ALTE</name>
<dbReference type="InterPro" id="IPR029787">
    <property type="entry name" value="Nucleotide_cyclase"/>
</dbReference>
<feature type="domain" description="HAMP" evidence="4">
    <location>
        <begin position="301"/>
        <end position="352"/>
    </location>
</feature>
<dbReference type="SMART" id="SM00267">
    <property type="entry name" value="GGDEF"/>
    <property type="match status" value="1"/>
</dbReference>
<accession>A0ABT3A859</accession>
<dbReference type="NCBIfam" id="TIGR00254">
    <property type="entry name" value="GGDEF"/>
    <property type="match status" value="1"/>
</dbReference>
<reference evidence="6 7" key="1">
    <citation type="submission" date="2022-10" db="EMBL/GenBank/DDBJ databases">
        <title>Aestuariibacter sp. AA17 isolated from Montipora capitata coral fragment.</title>
        <authorList>
            <person name="Emsley S.A."/>
            <person name="Pfannmuller K.M."/>
            <person name="Loughran R.M."/>
            <person name="Shlafstein M."/>
            <person name="Papke E."/>
            <person name="Saw J.H."/>
            <person name="Ushijima B."/>
            <person name="Videau P."/>
        </authorList>
    </citation>
    <scope>NUCLEOTIDE SEQUENCE [LARGE SCALE GENOMIC DNA]</scope>
    <source>
        <strain evidence="6 7">AA17</strain>
    </source>
</reference>
<dbReference type="PROSITE" id="PS50885">
    <property type="entry name" value="HAMP"/>
    <property type="match status" value="1"/>
</dbReference>
<protein>
    <recommendedName>
        <fullName evidence="1">diguanylate cyclase</fullName>
        <ecNumber evidence="1">2.7.7.65</ecNumber>
    </recommendedName>
</protein>